<feature type="compositionally biased region" description="Basic and acidic residues" evidence="4">
    <location>
        <begin position="217"/>
        <end position="233"/>
    </location>
</feature>
<feature type="domain" description="CST complex subunit Stn1 N-terminal" evidence="5">
    <location>
        <begin position="12"/>
        <end position="99"/>
    </location>
</feature>
<dbReference type="RefSeq" id="XP_033459113.1">
    <property type="nucleotide sequence ID" value="XM_033602245.1"/>
</dbReference>
<evidence type="ECO:0000256" key="1">
    <source>
        <dbReference type="ARBA" id="ARBA00004574"/>
    </source>
</evidence>
<dbReference type="GeneID" id="54360045"/>
<dbReference type="InterPro" id="IPR018856">
    <property type="entry name" value="Stn1_N"/>
</dbReference>
<keyword evidence="6" id="KW-1185">Reference proteome</keyword>
<keyword evidence="3" id="KW-0779">Telomere</keyword>
<reference evidence="7" key="1">
    <citation type="submission" date="2020-01" db="EMBL/GenBank/DDBJ databases">
        <authorList>
            <consortium name="DOE Joint Genome Institute"/>
            <person name="Haridas S."/>
            <person name="Albert R."/>
            <person name="Binder M."/>
            <person name="Bloem J."/>
            <person name="Labutti K."/>
            <person name="Salamov A."/>
            <person name="Andreopoulos B."/>
            <person name="Baker S.E."/>
            <person name="Barry K."/>
            <person name="Bills G."/>
            <person name="Bluhm B.H."/>
            <person name="Cannon C."/>
            <person name="Castanera R."/>
            <person name="Culley D.E."/>
            <person name="Daum C."/>
            <person name="Ezra D."/>
            <person name="Gonzalez J.B."/>
            <person name="Henrissat B."/>
            <person name="Kuo A."/>
            <person name="Liang C."/>
            <person name="Lipzen A."/>
            <person name="Lutzoni F."/>
            <person name="Magnuson J."/>
            <person name="Mondo S."/>
            <person name="Nolan M."/>
            <person name="Ohm R."/>
            <person name="Pangilinan J."/>
            <person name="Park H.-J."/>
            <person name="Ramirez L."/>
            <person name="Alfaro M."/>
            <person name="Sun H."/>
            <person name="Tritt A."/>
            <person name="Yoshinaga Y."/>
            <person name="Zwiers L.-H."/>
            <person name="Turgeon B.G."/>
            <person name="Goodwin S.B."/>
            <person name="Spatafora J.W."/>
            <person name="Crous P.W."/>
            <person name="Grigoriev I.V."/>
        </authorList>
    </citation>
    <scope>NUCLEOTIDE SEQUENCE</scope>
    <source>
        <strain evidence="7">CBS 342.82</strain>
    </source>
</reference>
<gene>
    <name evidence="7" type="ORF">K489DRAFT_339461</name>
</gene>
<evidence type="ECO:0000256" key="2">
    <source>
        <dbReference type="ARBA" id="ARBA00022454"/>
    </source>
</evidence>
<evidence type="ECO:0000256" key="4">
    <source>
        <dbReference type="SAM" id="MobiDB-lite"/>
    </source>
</evidence>
<dbReference type="Gene3D" id="2.40.50.140">
    <property type="entry name" value="Nucleic acid-binding proteins"/>
    <property type="match status" value="1"/>
</dbReference>
<sequence length="278" mass="31588">MNASGSNAGNKIYPRQYFELSKTWNTWNKLTIADVYSLRTEPGFGGQHVWFWLNHPIQYVRLIGMIVQISVVANGKFVLLALDDGSGENIEVKIERRQIKPVHGSNDHHVNNLGGVSQIGATTSVTYSSVTLVDNLIIQSGNSSETITIGDKLASIGTIIQAGGTVITFMDSRQLMLEMVCLVKDTNEEASYWSKLAAWKRTVLAKPWILTDRQREDHDAKLQQDSLKAEDKSRKRREHERKAEKQRKRLESEMNRGALPGSDHLRRPWEDYFIHQRS</sequence>
<keyword evidence="2" id="KW-0158">Chromosome</keyword>
<dbReference type="Pfam" id="PF10451">
    <property type="entry name" value="Stn1"/>
    <property type="match status" value="1"/>
</dbReference>
<dbReference type="AlphaFoldDB" id="A0A6J3M5G5"/>
<reference evidence="7" key="2">
    <citation type="submission" date="2020-04" db="EMBL/GenBank/DDBJ databases">
        <authorList>
            <consortium name="NCBI Genome Project"/>
        </authorList>
    </citation>
    <scope>NUCLEOTIDE SEQUENCE</scope>
    <source>
        <strain evidence="7">CBS 342.82</strain>
    </source>
</reference>
<reference evidence="7" key="3">
    <citation type="submission" date="2025-08" db="UniProtKB">
        <authorList>
            <consortium name="RefSeq"/>
        </authorList>
    </citation>
    <scope>IDENTIFICATION</scope>
    <source>
        <strain evidence="7">CBS 342.82</strain>
    </source>
</reference>
<evidence type="ECO:0000256" key="3">
    <source>
        <dbReference type="ARBA" id="ARBA00022895"/>
    </source>
</evidence>
<feature type="compositionally biased region" description="Basic residues" evidence="4">
    <location>
        <begin position="234"/>
        <end position="248"/>
    </location>
</feature>
<proteinExistence type="predicted"/>
<evidence type="ECO:0000313" key="6">
    <source>
        <dbReference type="Proteomes" id="UP000504637"/>
    </source>
</evidence>
<accession>A0A6J3M5G5</accession>
<comment type="subcellular location">
    <subcellularLocation>
        <location evidence="1">Chromosome</location>
        <location evidence="1">Telomere</location>
    </subcellularLocation>
</comment>
<name>A0A6J3M5G5_9PEZI</name>
<evidence type="ECO:0000313" key="7">
    <source>
        <dbReference type="RefSeq" id="XP_033459113.1"/>
    </source>
</evidence>
<dbReference type="Proteomes" id="UP000504637">
    <property type="component" value="Unplaced"/>
</dbReference>
<protein>
    <recommendedName>
        <fullName evidence="5">CST complex subunit Stn1 N-terminal domain-containing protein</fullName>
    </recommendedName>
</protein>
<dbReference type="InterPro" id="IPR012340">
    <property type="entry name" value="NA-bd_OB-fold"/>
</dbReference>
<feature type="region of interest" description="Disordered" evidence="4">
    <location>
        <begin position="217"/>
        <end position="265"/>
    </location>
</feature>
<organism evidence="7">
    <name type="scientific">Dissoconium aciculare CBS 342.82</name>
    <dbReference type="NCBI Taxonomy" id="1314786"/>
    <lineage>
        <taxon>Eukaryota</taxon>
        <taxon>Fungi</taxon>
        <taxon>Dikarya</taxon>
        <taxon>Ascomycota</taxon>
        <taxon>Pezizomycotina</taxon>
        <taxon>Dothideomycetes</taxon>
        <taxon>Dothideomycetidae</taxon>
        <taxon>Mycosphaerellales</taxon>
        <taxon>Dissoconiaceae</taxon>
        <taxon>Dissoconium</taxon>
    </lineage>
</organism>
<dbReference type="OrthoDB" id="77828at2759"/>
<evidence type="ECO:0000259" key="5">
    <source>
        <dbReference type="Pfam" id="PF10451"/>
    </source>
</evidence>
<dbReference type="GO" id="GO:0000781">
    <property type="term" value="C:chromosome, telomeric region"/>
    <property type="evidence" value="ECO:0007669"/>
    <property type="project" value="UniProtKB-SubCell"/>
</dbReference>